<dbReference type="InterPro" id="IPR036852">
    <property type="entry name" value="Peptidase_S8/S53_dom_sf"/>
</dbReference>
<dbReference type="PANTHER" id="PTHR43806:SF11">
    <property type="entry name" value="CEREVISIN-RELATED"/>
    <property type="match status" value="1"/>
</dbReference>
<dbReference type="GO" id="GO:0004252">
    <property type="term" value="F:serine-type endopeptidase activity"/>
    <property type="evidence" value="ECO:0007669"/>
    <property type="project" value="UniProtKB-UniRule"/>
</dbReference>
<evidence type="ECO:0000259" key="8">
    <source>
        <dbReference type="Pfam" id="PF00082"/>
    </source>
</evidence>
<dbReference type="GO" id="GO:0006508">
    <property type="term" value="P:proteolysis"/>
    <property type="evidence" value="ECO:0007669"/>
    <property type="project" value="UniProtKB-KW"/>
</dbReference>
<dbReference type="InterPro" id="IPR023828">
    <property type="entry name" value="Peptidase_S8_Ser-AS"/>
</dbReference>
<evidence type="ECO:0000256" key="3">
    <source>
        <dbReference type="ARBA" id="ARBA00022801"/>
    </source>
</evidence>
<feature type="active site" description="Charge relay system" evidence="5">
    <location>
        <position position="149"/>
    </location>
</feature>
<evidence type="ECO:0000259" key="9">
    <source>
        <dbReference type="Pfam" id="PF17789"/>
    </source>
</evidence>
<evidence type="ECO:0000256" key="4">
    <source>
        <dbReference type="ARBA" id="ARBA00022825"/>
    </source>
</evidence>
<evidence type="ECO:0000313" key="10">
    <source>
        <dbReference type="EMBL" id="OGK17617.1"/>
    </source>
</evidence>
<reference evidence="10 11" key="1">
    <citation type="journal article" date="2016" name="Nat. Commun.">
        <title>Thousands of microbial genomes shed light on interconnected biogeochemical processes in an aquifer system.</title>
        <authorList>
            <person name="Anantharaman K."/>
            <person name="Brown C.T."/>
            <person name="Hug L.A."/>
            <person name="Sharon I."/>
            <person name="Castelle C.J."/>
            <person name="Probst A.J."/>
            <person name="Thomas B.C."/>
            <person name="Singh A."/>
            <person name="Wilkins M.J."/>
            <person name="Karaoz U."/>
            <person name="Brodie E.L."/>
            <person name="Williams K.H."/>
            <person name="Hubbard S.S."/>
            <person name="Banfield J.F."/>
        </authorList>
    </citation>
    <scope>NUCLEOTIDE SEQUENCE [LARGE SCALE GENOMIC DNA]</scope>
</reference>
<keyword evidence="2 5" id="KW-0645">Protease</keyword>
<name>A0A1F7GFE5_9BACT</name>
<dbReference type="Proteomes" id="UP000176850">
    <property type="component" value="Unassembled WGS sequence"/>
</dbReference>
<dbReference type="SUPFAM" id="SSF52743">
    <property type="entry name" value="Subtilisin-like"/>
    <property type="match status" value="1"/>
</dbReference>
<evidence type="ECO:0000313" key="11">
    <source>
        <dbReference type="Proteomes" id="UP000176850"/>
    </source>
</evidence>
<dbReference type="InterPro" id="IPR040839">
    <property type="entry name" value="MG4"/>
</dbReference>
<dbReference type="Gene3D" id="3.40.50.200">
    <property type="entry name" value="Peptidase S8/S53 domain"/>
    <property type="match status" value="1"/>
</dbReference>
<feature type="active site" description="Charge relay system" evidence="5">
    <location>
        <position position="181"/>
    </location>
</feature>
<feature type="compositionally biased region" description="Low complexity" evidence="7">
    <location>
        <begin position="392"/>
        <end position="422"/>
    </location>
</feature>
<dbReference type="PROSITE" id="PS51892">
    <property type="entry name" value="SUBTILASE"/>
    <property type="match status" value="1"/>
</dbReference>
<evidence type="ECO:0008006" key="12">
    <source>
        <dbReference type="Google" id="ProtNLM"/>
    </source>
</evidence>
<keyword evidence="3 5" id="KW-0378">Hydrolase</keyword>
<evidence type="ECO:0000256" key="7">
    <source>
        <dbReference type="SAM" id="MobiDB-lite"/>
    </source>
</evidence>
<evidence type="ECO:0000256" key="5">
    <source>
        <dbReference type="PROSITE-ProRule" id="PRU01240"/>
    </source>
</evidence>
<dbReference type="InterPro" id="IPR015500">
    <property type="entry name" value="Peptidase_S8_subtilisin-rel"/>
</dbReference>
<dbReference type="PROSITE" id="PS00137">
    <property type="entry name" value="SUBTILASE_HIS"/>
    <property type="match status" value="1"/>
</dbReference>
<dbReference type="Pfam" id="PF17789">
    <property type="entry name" value="MG4"/>
    <property type="match status" value="1"/>
</dbReference>
<dbReference type="InterPro" id="IPR013783">
    <property type="entry name" value="Ig-like_fold"/>
</dbReference>
<dbReference type="EMBL" id="MFZH01000041">
    <property type="protein sequence ID" value="OGK17617.1"/>
    <property type="molecule type" value="Genomic_DNA"/>
</dbReference>
<dbReference type="InterPro" id="IPR000209">
    <property type="entry name" value="Peptidase_S8/S53_dom"/>
</dbReference>
<dbReference type="Gene3D" id="2.60.40.10">
    <property type="entry name" value="Immunoglobulins"/>
    <property type="match status" value="1"/>
</dbReference>
<dbReference type="PANTHER" id="PTHR43806">
    <property type="entry name" value="PEPTIDASE S8"/>
    <property type="match status" value="1"/>
</dbReference>
<keyword evidence="4 5" id="KW-0720">Serine protease</keyword>
<evidence type="ECO:0000256" key="6">
    <source>
        <dbReference type="RuleBase" id="RU003355"/>
    </source>
</evidence>
<feature type="region of interest" description="Disordered" evidence="7">
    <location>
        <begin position="391"/>
        <end position="431"/>
    </location>
</feature>
<feature type="domain" description="Macroglobulin" evidence="9">
    <location>
        <begin position="446"/>
        <end position="520"/>
    </location>
</feature>
<evidence type="ECO:0000256" key="1">
    <source>
        <dbReference type="ARBA" id="ARBA00011073"/>
    </source>
</evidence>
<protein>
    <recommendedName>
        <fullName evidence="12">Peptidase S8/S53 domain-containing protein</fullName>
    </recommendedName>
</protein>
<dbReference type="PROSITE" id="PS00136">
    <property type="entry name" value="SUBTILASE_ASP"/>
    <property type="match status" value="1"/>
</dbReference>
<evidence type="ECO:0000256" key="2">
    <source>
        <dbReference type="ARBA" id="ARBA00022670"/>
    </source>
</evidence>
<gene>
    <name evidence="10" type="ORF">A2799_04775</name>
</gene>
<comment type="similarity">
    <text evidence="1 5 6">Belongs to the peptidase S8 family.</text>
</comment>
<dbReference type="PRINTS" id="PR00723">
    <property type="entry name" value="SUBTILISIN"/>
</dbReference>
<dbReference type="PROSITE" id="PS00138">
    <property type="entry name" value="SUBTILASE_SER"/>
    <property type="match status" value="1"/>
</dbReference>
<dbReference type="AlphaFoldDB" id="A0A1F7GFE5"/>
<dbReference type="InterPro" id="IPR023827">
    <property type="entry name" value="Peptidase_S8_Asp-AS"/>
</dbReference>
<accession>A0A1F7GFE5</accession>
<comment type="caution">
    <text evidence="10">The sequence shown here is derived from an EMBL/GenBank/DDBJ whole genome shotgun (WGS) entry which is preliminary data.</text>
</comment>
<proteinExistence type="inferred from homology"/>
<organism evidence="10 11">
    <name type="scientific">Candidatus Roizmanbacteria bacterium RIFCSPHIGHO2_01_FULL_39_24</name>
    <dbReference type="NCBI Taxonomy" id="1802032"/>
    <lineage>
        <taxon>Bacteria</taxon>
        <taxon>Candidatus Roizmaniibacteriota</taxon>
    </lineage>
</organism>
<dbReference type="InterPro" id="IPR008964">
    <property type="entry name" value="Invasin/intimin_cell_adhesion"/>
</dbReference>
<dbReference type="InterPro" id="IPR050131">
    <property type="entry name" value="Peptidase_S8_subtilisin-like"/>
</dbReference>
<dbReference type="InterPro" id="IPR022398">
    <property type="entry name" value="Peptidase_S8_His-AS"/>
</dbReference>
<sequence>MRILKGASVFFILLFLFFSTNLTPTNAFERQRLLVKFKHHVLKQDRVAILSRVAPGFMQDTIENRIEKLDIFQITLPNLNASQVITALKKTGLVDFVEPDAKASKVGTTDDTSLSVQWGLYKTQVASSSAQSAWDLETGNTSIKVAVLDTGIDETHPELASQIVDKNNFTNTSSSIDADGHGSHVSGVIAAVGNNSSGIAGICYKCLLLNGKVLDDTGSGYYSWIANGIVWATDSGAKVINMSLGGSTNSQTLLDAVNYAISHDVVVVAAAGNSGSSIKFYPAGFGGVISVGATNENDVKPYWSNYGNWVMVAGPGTNIYSTYKNGGYQTMQGTSMATPFVSGVAALIWSHGNCPDSACVVQTLENTADHVAGSGSQFKYGRVNALGALGVTSSPTPSVTPTPTSDPTTTPTENPTPTITPTQAPSVTPTPTQVASNVIHVDSISASYIKNNFSYKLTFKVKIKDENGNPINRATVAVSVTSPTGIKYGGSGSTNSSGDVSFSITAIKQSGNYTMTVTSVNKSGYSFDTTGNVKVLNIP</sequence>
<dbReference type="Pfam" id="PF00082">
    <property type="entry name" value="Peptidase_S8"/>
    <property type="match status" value="1"/>
</dbReference>
<feature type="domain" description="Peptidase S8/S53" evidence="8">
    <location>
        <begin position="142"/>
        <end position="381"/>
    </location>
</feature>
<dbReference type="SUPFAM" id="SSF49373">
    <property type="entry name" value="Invasin/intimin cell-adhesion fragments"/>
    <property type="match status" value="1"/>
</dbReference>
<feature type="active site" description="Charge relay system" evidence="5">
    <location>
        <position position="335"/>
    </location>
</feature>